<dbReference type="GO" id="GO:0031966">
    <property type="term" value="C:mitochondrial membrane"/>
    <property type="evidence" value="ECO:0000318"/>
    <property type="project" value="GO_Central"/>
</dbReference>
<feature type="domain" description="Phospholipid/glycerol acyltransferase" evidence="14">
    <location>
        <begin position="95"/>
        <end position="219"/>
    </location>
</feature>
<evidence type="ECO:0000256" key="13">
    <source>
        <dbReference type="RuleBase" id="RU365062"/>
    </source>
</evidence>
<evidence type="ECO:0000259" key="14">
    <source>
        <dbReference type="SMART" id="SM00563"/>
    </source>
</evidence>
<dbReference type="GO" id="GO:0005743">
    <property type="term" value="C:mitochondrial inner membrane"/>
    <property type="evidence" value="ECO:0007669"/>
    <property type="project" value="UniProtKB-SubCell"/>
</dbReference>
<evidence type="ECO:0000256" key="1">
    <source>
        <dbReference type="ARBA" id="ARBA00004137"/>
    </source>
</evidence>
<accession>A0A8R1U5E9</accession>
<dbReference type="EnsemblMetazoa" id="PPA03305.1">
    <property type="protein sequence ID" value="PPA03305.1"/>
    <property type="gene ID" value="WBGene00092859"/>
</dbReference>
<sequence>MSIVIELICLYPNNYLSESLTMTGSLQDKSLKGGFKFPWPFPSGKPSAFYRFKSYLAMSFVGILSKSMFVGGVNKMVVKNKDTFMKVLKDRSRPLITVANHRCNIDDPLMFALMTRREFADTLDHQRYTLTAHNICFTKQSHTTLFSLGRCVPCVRGEGVNQKGMDFCLEKMEQDNAWIHIFSEGKVVEEPGRFKWGVGRLVNECSKPPLILPIWIEGMNKVWPNHPPYYPRFGNTVNVFIGDVIDTKDWLKQLKNEDKESGRKKMTDLIQRSLYTLGEKSGCLPIGSADLVESNDHSRKKYYK</sequence>
<keyword evidence="5" id="KW-0999">Mitochondrion inner membrane</keyword>
<comment type="catalytic activity">
    <reaction evidence="12">
        <text>1,2-di-(9Z-octadecenoyl)-sn-glycero-3-phosphocholine + 1-hexadecanoyl-sn-glycero-3-phosphocholine = 1-hexadecanoyl-2-(9Z-octadecenoyl)-sn-glycero-3-phosphocholine + 1-(9Z-octadecenoyl)-sn-glycero-3-phosphocholine</text>
        <dbReference type="Rhea" id="RHEA:43816"/>
        <dbReference type="ChEBI" id="CHEBI:28610"/>
        <dbReference type="ChEBI" id="CHEBI:72998"/>
        <dbReference type="ChEBI" id="CHEBI:73001"/>
        <dbReference type="ChEBI" id="CHEBI:74669"/>
    </reaction>
    <physiologicalReaction direction="left-to-right" evidence="12">
        <dbReference type="Rhea" id="RHEA:43817"/>
    </physiologicalReaction>
    <physiologicalReaction direction="right-to-left" evidence="12">
        <dbReference type="Rhea" id="RHEA:43818"/>
    </physiologicalReaction>
</comment>
<dbReference type="CDD" id="cd07989">
    <property type="entry name" value="LPLAT_AGPAT-like"/>
    <property type="match status" value="1"/>
</dbReference>
<evidence type="ECO:0000256" key="7">
    <source>
        <dbReference type="ARBA" id="ARBA00023128"/>
    </source>
</evidence>
<protein>
    <recommendedName>
        <fullName evidence="13">Tafazzin family protein</fullName>
    </recommendedName>
</protein>
<dbReference type="GO" id="GO:0047184">
    <property type="term" value="F:1-acylglycerophosphocholine O-acyltransferase activity"/>
    <property type="evidence" value="ECO:0000318"/>
    <property type="project" value="GO_Central"/>
</dbReference>
<evidence type="ECO:0000256" key="3">
    <source>
        <dbReference type="ARBA" id="ARBA00022679"/>
    </source>
</evidence>
<dbReference type="InterPro" id="IPR000872">
    <property type="entry name" value="Tafazzin"/>
</dbReference>
<keyword evidence="6" id="KW-0443">Lipid metabolism</keyword>
<dbReference type="GO" id="GO:0005741">
    <property type="term" value="C:mitochondrial outer membrane"/>
    <property type="evidence" value="ECO:0007669"/>
    <property type="project" value="UniProtKB-SubCell"/>
</dbReference>
<reference evidence="15" key="2">
    <citation type="submission" date="2022-06" db="UniProtKB">
        <authorList>
            <consortium name="EnsemblMetazoa"/>
        </authorList>
    </citation>
    <scope>IDENTIFICATION</scope>
    <source>
        <strain evidence="15">PS312</strain>
    </source>
</reference>
<reference evidence="16" key="1">
    <citation type="journal article" date="2008" name="Nat. Genet.">
        <title>The Pristionchus pacificus genome provides a unique perspective on nematode lifestyle and parasitism.</title>
        <authorList>
            <person name="Dieterich C."/>
            <person name="Clifton S.W."/>
            <person name="Schuster L.N."/>
            <person name="Chinwalla A."/>
            <person name="Delehaunty K."/>
            <person name="Dinkelacker I."/>
            <person name="Fulton L."/>
            <person name="Fulton R."/>
            <person name="Godfrey J."/>
            <person name="Minx P."/>
            <person name="Mitreva M."/>
            <person name="Roeseler W."/>
            <person name="Tian H."/>
            <person name="Witte H."/>
            <person name="Yang S.P."/>
            <person name="Wilson R.K."/>
            <person name="Sommer R.J."/>
        </authorList>
    </citation>
    <scope>NUCLEOTIDE SEQUENCE [LARGE SCALE GENOMIC DNA]</scope>
    <source>
        <strain evidence="16">PS312</strain>
    </source>
</reference>
<dbReference type="AlphaFoldDB" id="A0A8R1U5E9"/>
<comment type="similarity">
    <text evidence="2 13">Belongs to the taffazin family.</text>
</comment>
<evidence type="ECO:0000256" key="11">
    <source>
        <dbReference type="ARBA" id="ARBA00047906"/>
    </source>
</evidence>
<evidence type="ECO:0000313" key="15">
    <source>
        <dbReference type="EnsemblMetazoa" id="PPA03305.1"/>
    </source>
</evidence>
<dbReference type="Pfam" id="PF01553">
    <property type="entry name" value="Acyltransferase"/>
    <property type="match status" value="1"/>
</dbReference>
<comment type="catalytic activity">
    <reaction evidence="11">
        <text>1'-[1,2-diacyl-sn-glycero-3-phospho],3'-[1-acyl-sn-glycero-3-phospho]-glycerol + a 1,2-diacyl-sn-glycero-3-phosphocholine = a cardiolipin + a 1-acyl-sn-glycero-3-phosphocholine</text>
        <dbReference type="Rhea" id="RHEA:33731"/>
        <dbReference type="ChEBI" id="CHEBI:57643"/>
        <dbReference type="ChEBI" id="CHEBI:58168"/>
        <dbReference type="ChEBI" id="CHEBI:62237"/>
        <dbReference type="ChEBI" id="CHEBI:64743"/>
    </reaction>
    <physiologicalReaction direction="left-to-right" evidence="11">
        <dbReference type="Rhea" id="RHEA:33732"/>
    </physiologicalReaction>
    <physiologicalReaction direction="right-to-left" evidence="11">
        <dbReference type="Rhea" id="RHEA:33733"/>
    </physiologicalReaction>
</comment>
<dbReference type="GO" id="GO:0035965">
    <property type="term" value="P:cardiolipin acyl-chain remodeling"/>
    <property type="evidence" value="ECO:0000318"/>
    <property type="project" value="GO_Central"/>
</dbReference>
<evidence type="ECO:0000256" key="8">
    <source>
        <dbReference type="ARBA" id="ARBA00023136"/>
    </source>
</evidence>
<keyword evidence="16" id="KW-1185">Reference proteome</keyword>
<evidence type="ECO:0000256" key="6">
    <source>
        <dbReference type="ARBA" id="ARBA00023098"/>
    </source>
</evidence>
<dbReference type="PRINTS" id="PR00979">
    <property type="entry name" value="TAFAZZIN"/>
</dbReference>
<evidence type="ECO:0000256" key="10">
    <source>
        <dbReference type="ARBA" id="ARBA00024323"/>
    </source>
</evidence>
<keyword evidence="9" id="KW-0012">Acyltransferase</keyword>
<dbReference type="SUPFAM" id="SSF69593">
    <property type="entry name" value="Glycerol-3-phosphate (1)-acyltransferase"/>
    <property type="match status" value="1"/>
</dbReference>
<organism evidence="15 16">
    <name type="scientific">Pristionchus pacificus</name>
    <name type="common">Parasitic nematode worm</name>
    <dbReference type="NCBI Taxonomy" id="54126"/>
    <lineage>
        <taxon>Eukaryota</taxon>
        <taxon>Metazoa</taxon>
        <taxon>Ecdysozoa</taxon>
        <taxon>Nematoda</taxon>
        <taxon>Chromadorea</taxon>
        <taxon>Rhabditida</taxon>
        <taxon>Rhabditina</taxon>
        <taxon>Diplogasteromorpha</taxon>
        <taxon>Diplogasteroidea</taxon>
        <taxon>Neodiplogasteridae</taxon>
        <taxon>Pristionchus</taxon>
    </lineage>
</organism>
<name>A0A8R1U5E9_PRIPA</name>
<keyword evidence="8" id="KW-0472">Membrane</keyword>
<gene>
    <name evidence="15" type="primary">WBGene00092859</name>
</gene>
<evidence type="ECO:0000256" key="4">
    <source>
        <dbReference type="ARBA" id="ARBA00022787"/>
    </source>
</evidence>
<dbReference type="Proteomes" id="UP000005239">
    <property type="component" value="Unassembled WGS sequence"/>
</dbReference>
<keyword evidence="3" id="KW-0808">Transferase</keyword>
<evidence type="ECO:0000256" key="12">
    <source>
        <dbReference type="ARBA" id="ARBA00049543"/>
    </source>
</evidence>
<evidence type="ECO:0000256" key="2">
    <source>
        <dbReference type="ARBA" id="ARBA00010524"/>
    </source>
</evidence>
<evidence type="ECO:0000256" key="9">
    <source>
        <dbReference type="ARBA" id="ARBA00023315"/>
    </source>
</evidence>
<keyword evidence="7" id="KW-0496">Mitochondrion</keyword>
<dbReference type="SMART" id="SM00563">
    <property type="entry name" value="PlsC"/>
    <property type="match status" value="1"/>
</dbReference>
<proteinExistence type="inferred from homology"/>
<evidence type="ECO:0000313" key="16">
    <source>
        <dbReference type="Proteomes" id="UP000005239"/>
    </source>
</evidence>
<keyword evidence="4" id="KW-1000">Mitochondrion outer membrane</keyword>
<dbReference type="GO" id="GO:0007007">
    <property type="term" value="P:inner mitochondrial membrane organization"/>
    <property type="evidence" value="ECO:0000318"/>
    <property type="project" value="GO_Central"/>
</dbReference>
<evidence type="ECO:0000256" key="5">
    <source>
        <dbReference type="ARBA" id="ARBA00022792"/>
    </source>
</evidence>
<comment type="subcellular location">
    <subcellularLocation>
        <location evidence="1">Mitochondrion inner membrane</location>
        <topology evidence="1">Peripheral membrane protein</topology>
        <orientation evidence="1">Intermembrane side</orientation>
    </subcellularLocation>
    <subcellularLocation>
        <location evidence="10">Mitochondrion outer membrane</location>
        <topology evidence="10">Peripheral membrane protein</topology>
        <orientation evidence="10">Intermembrane side</orientation>
    </subcellularLocation>
</comment>
<dbReference type="PANTHER" id="PTHR12497:SF0">
    <property type="entry name" value="TAFAZZIN"/>
    <property type="match status" value="1"/>
</dbReference>
<dbReference type="PANTHER" id="PTHR12497">
    <property type="entry name" value="TAZ PROTEIN TAFAZZIN"/>
    <property type="match status" value="1"/>
</dbReference>
<dbReference type="InterPro" id="IPR002123">
    <property type="entry name" value="Plipid/glycerol_acylTrfase"/>
</dbReference>